<gene>
    <name evidence="8" type="ORF">AB835_01050</name>
</gene>
<dbReference type="AlphaFoldDB" id="A0A1D2QTG4"/>
<organism evidence="8 9">
    <name type="scientific">Candidatus Endobugula sertula</name>
    <name type="common">Bugula neritina bacterial symbiont</name>
    <dbReference type="NCBI Taxonomy" id="62101"/>
    <lineage>
        <taxon>Bacteria</taxon>
        <taxon>Pseudomonadati</taxon>
        <taxon>Pseudomonadota</taxon>
        <taxon>Gammaproteobacteria</taxon>
        <taxon>Cellvibrionales</taxon>
        <taxon>Cellvibrionaceae</taxon>
        <taxon>Candidatus Endobugula</taxon>
    </lineage>
</organism>
<evidence type="ECO:0000256" key="5">
    <source>
        <dbReference type="PROSITE-ProRule" id="PRU00277"/>
    </source>
</evidence>
<keyword evidence="4 5" id="KW-0413">Isomerase</keyword>
<dbReference type="Proteomes" id="UP000242502">
    <property type="component" value="Unassembled WGS sequence"/>
</dbReference>
<sequence>MTDLVIAEGTKVTLHFAIKMEDGNVVDSTFEEEPATFTVGDGNLLAGFEESLLGLSSGARKIFIISPEKGFGQRNSNNIQTIDRGQFNSDIVLEKGLVLSFSNAQDVELPGVVIEFDENQVHIDFNHPLAGRELQFEVQIINVEPAVTH</sequence>
<evidence type="ECO:0000259" key="7">
    <source>
        <dbReference type="PROSITE" id="PS50059"/>
    </source>
</evidence>
<evidence type="ECO:0000313" key="8">
    <source>
        <dbReference type="EMBL" id="ODS24882.1"/>
    </source>
</evidence>
<proteinExistence type="inferred from homology"/>
<dbReference type="Pfam" id="PF00254">
    <property type="entry name" value="FKBP_C"/>
    <property type="match status" value="1"/>
</dbReference>
<dbReference type="PANTHER" id="PTHR47861:SF4">
    <property type="entry name" value="FKBP-TYPE 16 KDA PEPTIDYL-PROLYL CIS-TRANS ISOMERASE"/>
    <property type="match status" value="1"/>
</dbReference>
<accession>A0A1D2QTG4</accession>
<evidence type="ECO:0000256" key="3">
    <source>
        <dbReference type="ARBA" id="ARBA00023110"/>
    </source>
</evidence>
<reference evidence="8 9" key="1">
    <citation type="journal article" date="2016" name="Appl. Environ. Microbiol.">
        <title>Lack of Overt Genome Reduction in the Bryostatin-Producing Bryozoan Symbiont "Candidatus Endobugula sertula".</title>
        <authorList>
            <person name="Miller I.J."/>
            <person name="Vanee N."/>
            <person name="Fong S.S."/>
            <person name="Lim-Fong G.E."/>
            <person name="Kwan J.C."/>
        </authorList>
    </citation>
    <scope>NUCLEOTIDE SEQUENCE [LARGE SCALE GENOMIC DNA]</scope>
    <source>
        <strain evidence="8">AB1-4</strain>
    </source>
</reference>
<dbReference type="GO" id="GO:0003755">
    <property type="term" value="F:peptidyl-prolyl cis-trans isomerase activity"/>
    <property type="evidence" value="ECO:0007669"/>
    <property type="project" value="UniProtKB-UniRule"/>
</dbReference>
<evidence type="ECO:0000256" key="2">
    <source>
        <dbReference type="ARBA" id="ARBA00006577"/>
    </source>
</evidence>
<comment type="catalytic activity">
    <reaction evidence="1 5 6">
        <text>[protein]-peptidylproline (omega=180) = [protein]-peptidylproline (omega=0)</text>
        <dbReference type="Rhea" id="RHEA:16237"/>
        <dbReference type="Rhea" id="RHEA-COMP:10747"/>
        <dbReference type="Rhea" id="RHEA-COMP:10748"/>
        <dbReference type="ChEBI" id="CHEBI:83833"/>
        <dbReference type="ChEBI" id="CHEBI:83834"/>
        <dbReference type="EC" id="5.2.1.8"/>
    </reaction>
</comment>
<comment type="caution">
    <text evidence="8">The sequence shown here is derived from an EMBL/GenBank/DDBJ whole genome shotgun (WGS) entry which is preliminary data.</text>
</comment>
<dbReference type="Gene3D" id="3.10.50.40">
    <property type="match status" value="1"/>
</dbReference>
<dbReference type="PANTHER" id="PTHR47861">
    <property type="entry name" value="FKBP-TYPE PEPTIDYL-PROLYL CIS-TRANS ISOMERASE SLYD"/>
    <property type="match status" value="1"/>
</dbReference>
<dbReference type="InterPro" id="IPR001179">
    <property type="entry name" value="PPIase_FKBP_dom"/>
</dbReference>
<comment type="similarity">
    <text evidence="2 6">Belongs to the FKBP-type PPIase family.</text>
</comment>
<evidence type="ECO:0000256" key="1">
    <source>
        <dbReference type="ARBA" id="ARBA00000971"/>
    </source>
</evidence>
<dbReference type="InterPro" id="IPR046357">
    <property type="entry name" value="PPIase_dom_sf"/>
</dbReference>
<evidence type="ECO:0000256" key="4">
    <source>
        <dbReference type="ARBA" id="ARBA00023235"/>
    </source>
</evidence>
<feature type="domain" description="PPIase FKBP-type" evidence="7">
    <location>
        <begin position="9"/>
        <end position="101"/>
    </location>
</feature>
<dbReference type="EC" id="5.2.1.8" evidence="6"/>
<dbReference type="STRING" id="62101.AB835_01050"/>
<evidence type="ECO:0000256" key="6">
    <source>
        <dbReference type="RuleBase" id="RU003915"/>
    </source>
</evidence>
<keyword evidence="3 5" id="KW-0697">Rotamase</keyword>
<dbReference type="PROSITE" id="PS50059">
    <property type="entry name" value="FKBP_PPIASE"/>
    <property type="match status" value="1"/>
</dbReference>
<dbReference type="SUPFAM" id="SSF54534">
    <property type="entry name" value="FKBP-like"/>
    <property type="match status" value="1"/>
</dbReference>
<dbReference type="EMBL" id="MDLC01000003">
    <property type="protein sequence ID" value="ODS24882.1"/>
    <property type="molecule type" value="Genomic_DNA"/>
</dbReference>
<name>A0A1D2QTG4_9GAMM</name>
<evidence type="ECO:0000313" key="9">
    <source>
        <dbReference type="Proteomes" id="UP000242502"/>
    </source>
</evidence>
<protein>
    <recommendedName>
        <fullName evidence="6">Peptidyl-prolyl cis-trans isomerase</fullName>
        <ecNumber evidence="6">5.2.1.8</ecNumber>
    </recommendedName>
</protein>